<proteinExistence type="predicted"/>
<evidence type="ECO:0000313" key="2">
    <source>
        <dbReference type="Proteomes" id="UP000726737"/>
    </source>
</evidence>
<sequence>MSRRLPTTLHLIHCQWENETAIPIAPPDKEAFKVLYQIQKEFMTHNAPQIRTLSLSAVHTVDHATTLVPQLAMVTRLELTDLGDASFQAEPLVDFIKSHRMLFGPVLKEIILVEKQPSATSTTPFTFPAPASPTMIPFAGYNARITSASNVAAVIEAFRNPECIDATAWTNCILYLDRLSTSQLKKLWLSYAFPPFEAADGKVARLAEFLERCRRLEQIRVPIRRSDVFAWAAREKKTSLICTPILAGSKSKRLPYMRTVHIQGPTLELMDCVQDVAFAFRDTLEDLEACSRLRVWQPSTLEWQWAMPRLTRLRLEGEISLYFCLDSLKWCSALEELSLATIATEDRKLHPQQQLNQRLLFQQHPHLTLTAFHGSDPGLNLLIYIRSQELHSIANLKRLRVLNICGPWQIQDTALRRIAERCRRLKVLHLDQTVGTTIGGILLAVENMKRLERLTLRLDIVDLVLVRVAIRKLTSLSSLQLTSLYKEG</sequence>
<dbReference type="OrthoDB" id="2403082at2759"/>
<dbReference type="AlphaFoldDB" id="A0A9P6U9W3"/>
<dbReference type="SUPFAM" id="SSF52047">
    <property type="entry name" value="RNI-like"/>
    <property type="match status" value="1"/>
</dbReference>
<reference evidence="1" key="1">
    <citation type="journal article" date="2020" name="Fungal Divers.">
        <title>Resolving the Mortierellaceae phylogeny through synthesis of multi-gene phylogenetics and phylogenomics.</title>
        <authorList>
            <person name="Vandepol N."/>
            <person name="Liber J."/>
            <person name="Desiro A."/>
            <person name="Na H."/>
            <person name="Kennedy M."/>
            <person name="Barry K."/>
            <person name="Grigoriev I.V."/>
            <person name="Miller A.N."/>
            <person name="O'Donnell K."/>
            <person name="Stajich J.E."/>
            <person name="Bonito G."/>
        </authorList>
    </citation>
    <scope>NUCLEOTIDE SEQUENCE</scope>
    <source>
        <strain evidence="1">KOD948</strain>
    </source>
</reference>
<dbReference type="InterPro" id="IPR032675">
    <property type="entry name" value="LRR_dom_sf"/>
</dbReference>
<dbReference type="EMBL" id="JAAAJA010000010">
    <property type="protein sequence ID" value="KAG0266918.1"/>
    <property type="molecule type" value="Genomic_DNA"/>
</dbReference>
<dbReference type="Gene3D" id="3.80.10.10">
    <property type="entry name" value="Ribonuclease Inhibitor"/>
    <property type="match status" value="1"/>
</dbReference>
<protein>
    <recommendedName>
        <fullName evidence="3">F-box domain-containing protein</fullName>
    </recommendedName>
</protein>
<keyword evidence="2" id="KW-1185">Reference proteome</keyword>
<evidence type="ECO:0000313" key="1">
    <source>
        <dbReference type="EMBL" id="KAG0266918.1"/>
    </source>
</evidence>
<accession>A0A9P6U9W3</accession>
<dbReference type="Proteomes" id="UP000726737">
    <property type="component" value="Unassembled WGS sequence"/>
</dbReference>
<gene>
    <name evidence="1" type="ORF">BG011_000057</name>
</gene>
<evidence type="ECO:0008006" key="3">
    <source>
        <dbReference type="Google" id="ProtNLM"/>
    </source>
</evidence>
<comment type="caution">
    <text evidence="1">The sequence shown here is derived from an EMBL/GenBank/DDBJ whole genome shotgun (WGS) entry which is preliminary data.</text>
</comment>
<name>A0A9P6U9W3_9FUNG</name>
<organism evidence="1 2">
    <name type="scientific">Mortierella polycephala</name>
    <dbReference type="NCBI Taxonomy" id="41804"/>
    <lineage>
        <taxon>Eukaryota</taxon>
        <taxon>Fungi</taxon>
        <taxon>Fungi incertae sedis</taxon>
        <taxon>Mucoromycota</taxon>
        <taxon>Mortierellomycotina</taxon>
        <taxon>Mortierellomycetes</taxon>
        <taxon>Mortierellales</taxon>
        <taxon>Mortierellaceae</taxon>
        <taxon>Mortierella</taxon>
    </lineage>
</organism>